<keyword evidence="4 6" id="KW-0699">rRNA-binding</keyword>
<dbReference type="HAMAP" id="MF_01365_B">
    <property type="entry name" value="Ribosomal_uL6_B"/>
    <property type="match status" value="1"/>
</dbReference>
<dbReference type="FunFam" id="3.90.930.12:FF:000001">
    <property type="entry name" value="50S ribosomal protein L6"/>
    <property type="match status" value="1"/>
</dbReference>
<dbReference type="InterPro" id="IPR002358">
    <property type="entry name" value="Ribosomal_uL6_CS"/>
</dbReference>
<dbReference type="Pfam" id="PF00347">
    <property type="entry name" value="Ribosomal_L6"/>
    <property type="match status" value="2"/>
</dbReference>
<dbReference type="Gene3D" id="3.90.930.12">
    <property type="entry name" value="Ribosomal protein L6, alpha-beta domain"/>
    <property type="match status" value="2"/>
</dbReference>
<dbReference type="PIRSF" id="PIRSF002162">
    <property type="entry name" value="Ribosomal_L6"/>
    <property type="match status" value="1"/>
</dbReference>
<dbReference type="PRINTS" id="PR00059">
    <property type="entry name" value="RIBOSOMALL6"/>
</dbReference>
<dbReference type="AlphaFoldDB" id="A0A2M7XHC7"/>
<dbReference type="GO" id="GO:0022625">
    <property type="term" value="C:cytosolic large ribosomal subunit"/>
    <property type="evidence" value="ECO:0007669"/>
    <property type="project" value="UniProtKB-UniRule"/>
</dbReference>
<reference evidence="9" key="1">
    <citation type="submission" date="2017-09" db="EMBL/GenBank/DDBJ databases">
        <title>Depth-based differentiation of microbial function through sediment-hosted aquifers and enrichment of novel symbionts in the deep terrestrial subsurface.</title>
        <authorList>
            <person name="Probst A.J."/>
            <person name="Ladd B."/>
            <person name="Jarett J.K."/>
            <person name="Geller-Mcgrath D.E."/>
            <person name="Sieber C.M.K."/>
            <person name="Emerson J.B."/>
            <person name="Anantharaman K."/>
            <person name="Thomas B.C."/>
            <person name="Malmstrom R."/>
            <person name="Stieglmeier M."/>
            <person name="Klingl A."/>
            <person name="Woyke T."/>
            <person name="Ryan C.M."/>
            <person name="Banfield J.F."/>
        </authorList>
    </citation>
    <scope>NUCLEOTIDE SEQUENCE [LARGE SCALE GENOMIC DNA]</scope>
</reference>
<organism evidence="8 9">
    <name type="scientific">Candidatus Uhrbacteria bacterium CG_4_9_14_3_um_filter_36_7</name>
    <dbReference type="NCBI Taxonomy" id="1975033"/>
    <lineage>
        <taxon>Bacteria</taxon>
        <taxon>Candidatus Uhriibacteriota</taxon>
    </lineage>
</organism>
<dbReference type="PANTHER" id="PTHR11655:SF14">
    <property type="entry name" value="LARGE RIBOSOMAL SUBUNIT PROTEIN UL6M"/>
    <property type="match status" value="1"/>
</dbReference>
<keyword evidence="4 6" id="KW-0694">RNA-binding</keyword>
<gene>
    <name evidence="4" type="primary">rplF</name>
    <name evidence="8" type="ORF">CO172_02285</name>
</gene>
<dbReference type="GO" id="GO:0002181">
    <property type="term" value="P:cytoplasmic translation"/>
    <property type="evidence" value="ECO:0007669"/>
    <property type="project" value="TreeGrafter"/>
</dbReference>
<dbReference type="PANTHER" id="PTHR11655">
    <property type="entry name" value="60S/50S RIBOSOMAL PROTEIN L6/L9"/>
    <property type="match status" value="1"/>
</dbReference>
<comment type="function">
    <text evidence="4 6">This protein binds to the 23S rRNA, and is important in its secondary structure. It is located near the subunit interface in the base of the L7/L12 stalk, and near the tRNA binding site of the peptidyltransferase center.</text>
</comment>
<evidence type="ECO:0000256" key="3">
    <source>
        <dbReference type="ARBA" id="ARBA00023274"/>
    </source>
</evidence>
<evidence type="ECO:0000256" key="1">
    <source>
        <dbReference type="ARBA" id="ARBA00009356"/>
    </source>
</evidence>
<keyword evidence="2 4" id="KW-0689">Ribosomal protein</keyword>
<dbReference type="GO" id="GO:0019843">
    <property type="term" value="F:rRNA binding"/>
    <property type="evidence" value="ECO:0007669"/>
    <property type="project" value="UniProtKB-UniRule"/>
</dbReference>
<dbReference type="InterPro" id="IPR000702">
    <property type="entry name" value="Ribosomal_uL6-like"/>
</dbReference>
<dbReference type="SUPFAM" id="SSF56053">
    <property type="entry name" value="Ribosomal protein L6"/>
    <property type="match status" value="2"/>
</dbReference>
<sequence length="183" mass="19968">MSRIGKKPIVLPADVEVIQSGTNLTIKGPLGTLSLNIPLIISLEKKQEDTTTVLELSVNNSEDRQERSMWGTMRSLIQNAVTGVTKGFSKKMDVVGVGYRVSLKGENLVFEVGFSHPVTFSLPEGIKANVENTSVTITGIDRQLVGETAARIRKIRKPEPYKGKGIKYTDEVIRRKAGKTSAG</sequence>
<feature type="domain" description="Large ribosomal subunit protein uL6 alpha-beta" evidence="7">
    <location>
        <begin position="12"/>
        <end position="87"/>
    </location>
</feature>
<evidence type="ECO:0000313" key="8">
    <source>
        <dbReference type="EMBL" id="PJA47274.1"/>
    </source>
</evidence>
<comment type="subunit">
    <text evidence="4">Part of the 50S ribosomal subunit.</text>
</comment>
<evidence type="ECO:0000256" key="4">
    <source>
        <dbReference type="HAMAP-Rule" id="MF_01365"/>
    </source>
</evidence>
<evidence type="ECO:0000256" key="6">
    <source>
        <dbReference type="RuleBase" id="RU003870"/>
    </source>
</evidence>
<dbReference type="NCBIfam" id="TIGR03654">
    <property type="entry name" value="L6_bact"/>
    <property type="match status" value="1"/>
</dbReference>
<dbReference type="Proteomes" id="UP000229749">
    <property type="component" value="Unassembled WGS sequence"/>
</dbReference>
<evidence type="ECO:0000256" key="2">
    <source>
        <dbReference type="ARBA" id="ARBA00022980"/>
    </source>
</evidence>
<proteinExistence type="inferred from homology"/>
<dbReference type="GO" id="GO:0003735">
    <property type="term" value="F:structural constituent of ribosome"/>
    <property type="evidence" value="ECO:0007669"/>
    <property type="project" value="UniProtKB-UniRule"/>
</dbReference>
<comment type="caution">
    <text evidence="8">The sequence shown here is derived from an EMBL/GenBank/DDBJ whole genome shotgun (WGS) entry which is preliminary data.</text>
</comment>
<dbReference type="PROSITE" id="PS00525">
    <property type="entry name" value="RIBOSOMAL_L6_1"/>
    <property type="match status" value="1"/>
</dbReference>
<accession>A0A2M7XHC7</accession>
<protein>
    <recommendedName>
        <fullName evidence="4">Large ribosomal subunit protein uL6</fullName>
    </recommendedName>
</protein>
<keyword evidence="3 4" id="KW-0687">Ribonucleoprotein</keyword>
<evidence type="ECO:0000259" key="7">
    <source>
        <dbReference type="Pfam" id="PF00347"/>
    </source>
</evidence>
<feature type="domain" description="Large ribosomal subunit protein uL6 alpha-beta" evidence="7">
    <location>
        <begin position="95"/>
        <end position="168"/>
    </location>
</feature>
<dbReference type="InterPro" id="IPR020040">
    <property type="entry name" value="Ribosomal_uL6_a/b-dom"/>
</dbReference>
<dbReference type="EMBL" id="PFWS01000034">
    <property type="protein sequence ID" value="PJA47274.1"/>
    <property type="molecule type" value="Genomic_DNA"/>
</dbReference>
<dbReference type="InterPro" id="IPR019906">
    <property type="entry name" value="Ribosomal_uL6_bac-type"/>
</dbReference>
<evidence type="ECO:0000313" key="9">
    <source>
        <dbReference type="Proteomes" id="UP000229749"/>
    </source>
</evidence>
<dbReference type="InterPro" id="IPR036789">
    <property type="entry name" value="Ribosomal_uL6-like_a/b-dom_sf"/>
</dbReference>
<name>A0A2M7XHC7_9BACT</name>
<comment type="similarity">
    <text evidence="1 4 5">Belongs to the universal ribosomal protein uL6 family.</text>
</comment>
<evidence type="ECO:0000256" key="5">
    <source>
        <dbReference type="RuleBase" id="RU003869"/>
    </source>
</evidence>